<dbReference type="Pfam" id="PF00616">
    <property type="entry name" value="RasGAP"/>
    <property type="match status" value="1"/>
</dbReference>
<evidence type="ECO:0000256" key="1">
    <source>
        <dbReference type="ARBA" id="ARBA00022553"/>
    </source>
</evidence>
<feature type="compositionally biased region" description="Basic and acidic residues" evidence="4">
    <location>
        <begin position="1463"/>
        <end position="1479"/>
    </location>
</feature>
<dbReference type="SMART" id="SM00456">
    <property type="entry name" value="WW"/>
    <property type="match status" value="1"/>
</dbReference>
<dbReference type="InterPro" id="IPR001715">
    <property type="entry name" value="CH_dom"/>
</dbReference>
<accession>A0A6P4Y798</accession>
<dbReference type="PANTHER" id="PTHR14149:SF14">
    <property type="entry name" value="CALPONIN-HOMOLOGY (CH) DOMAIN-CONTAINING PROTEIN"/>
    <property type="match status" value="1"/>
</dbReference>
<dbReference type="Pfam" id="PF00612">
    <property type="entry name" value="IQ"/>
    <property type="match status" value="4"/>
</dbReference>
<dbReference type="PROSITE" id="PS00509">
    <property type="entry name" value="RAS_GTPASE_ACTIV_1"/>
    <property type="match status" value="1"/>
</dbReference>
<dbReference type="InterPro" id="IPR036872">
    <property type="entry name" value="CH_dom_sf"/>
</dbReference>
<dbReference type="CDD" id="cd00201">
    <property type="entry name" value="WW"/>
    <property type="match status" value="1"/>
</dbReference>
<dbReference type="InterPro" id="IPR036020">
    <property type="entry name" value="WW_dom_sf"/>
</dbReference>
<evidence type="ECO:0000259" key="5">
    <source>
        <dbReference type="PROSITE" id="PS50018"/>
    </source>
</evidence>
<dbReference type="RefSeq" id="XP_019620298.1">
    <property type="nucleotide sequence ID" value="XM_019764739.1"/>
</dbReference>
<dbReference type="FunFam" id="1.10.506.10:FF:000004">
    <property type="entry name" value="IQ motif containing GTPase activating protein 1"/>
    <property type="match status" value="1"/>
</dbReference>
<dbReference type="Gene3D" id="2.20.70.10">
    <property type="match status" value="1"/>
</dbReference>
<feature type="region of interest" description="Disordered" evidence="4">
    <location>
        <begin position="1"/>
        <end position="26"/>
    </location>
</feature>
<dbReference type="GO" id="GO:0005096">
    <property type="term" value="F:GTPase activator activity"/>
    <property type="evidence" value="ECO:0007669"/>
    <property type="project" value="TreeGrafter"/>
</dbReference>
<dbReference type="PROSITE" id="PS01159">
    <property type="entry name" value="WW_DOMAIN_1"/>
    <property type="match status" value="1"/>
</dbReference>
<dbReference type="InterPro" id="IPR001202">
    <property type="entry name" value="WW_dom"/>
</dbReference>
<feature type="region of interest" description="Disordered" evidence="4">
    <location>
        <begin position="977"/>
        <end position="997"/>
    </location>
</feature>
<feature type="domain" description="Calponin-homology (CH)" evidence="7">
    <location>
        <begin position="42"/>
        <end position="157"/>
    </location>
</feature>
<dbReference type="GO" id="GO:1903479">
    <property type="term" value="P:mitotic actomyosin contractile ring assembly actin filament organization"/>
    <property type="evidence" value="ECO:0007669"/>
    <property type="project" value="TreeGrafter"/>
</dbReference>
<feature type="region of interest" description="Disordered" evidence="4">
    <location>
        <begin position="1453"/>
        <end position="1498"/>
    </location>
</feature>
<dbReference type="PANTHER" id="PTHR14149">
    <property type="entry name" value="RAS GTPASE-ACTIVATING PROTEIN WITH IQ MOTIF"/>
    <property type="match status" value="1"/>
</dbReference>
<evidence type="ECO:0000259" key="7">
    <source>
        <dbReference type="PROSITE" id="PS50021"/>
    </source>
</evidence>
<organism evidence="8 9">
    <name type="scientific">Branchiostoma belcheri</name>
    <name type="common">Amphioxus</name>
    <dbReference type="NCBI Taxonomy" id="7741"/>
    <lineage>
        <taxon>Eukaryota</taxon>
        <taxon>Metazoa</taxon>
        <taxon>Chordata</taxon>
        <taxon>Cephalochordata</taxon>
        <taxon>Leptocardii</taxon>
        <taxon>Amphioxiformes</taxon>
        <taxon>Branchiostomatidae</taxon>
        <taxon>Branchiostoma</taxon>
    </lineage>
</organism>
<dbReference type="InterPro" id="IPR000593">
    <property type="entry name" value="RasGAP_C"/>
</dbReference>
<dbReference type="InterPro" id="IPR023152">
    <property type="entry name" value="RasGAP_CS"/>
</dbReference>
<dbReference type="PROSITE" id="PS50018">
    <property type="entry name" value="RAS_GTPASE_ACTIV_2"/>
    <property type="match status" value="1"/>
</dbReference>
<keyword evidence="3" id="KW-0112">Calmodulin-binding</keyword>
<evidence type="ECO:0000313" key="8">
    <source>
        <dbReference type="Proteomes" id="UP000515135"/>
    </source>
</evidence>
<dbReference type="KEGG" id="bbel:109466882"/>
<dbReference type="PROSITE" id="PS50020">
    <property type="entry name" value="WW_DOMAIN_2"/>
    <property type="match status" value="1"/>
</dbReference>
<evidence type="ECO:0000313" key="9">
    <source>
        <dbReference type="RefSeq" id="XP_019620298.1"/>
    </source>
</evidence>
<evidence type="ECO:0000256" key="4">
    <source>
        <dbReference type="SAM" id="MobiDB-lite"/>
    </source>
</evidence>
<feature type="domain" description="WW" evidence="6">
    <location>
        <begin position="720"/>
        <end position="753"/>
    </location>
</feature>
<dbReference type="SUPFAM" id="SSF47576">
    <property type="entry name" value="Calponin-homology domain, CH-domain"/>
    <property type="match status" value="1"/>
</dbReference>
<keyword evidence="8" id="KW-1185">Reference proteome</keyword>
<dbReference type="SUPFAM" id="SSF48350">
    <property type="entry name" value="GTPase activation domain, GAP"/>
    <property type="match status" value="1"/>
</dbReference>
<dbReference type="Gene3D" id="1.20.5.190">
    <property type="match status" value="2"/>
</dbReference>
<dbReference type="GO" id="GO:0005938">
    <property type="term" value="C:cell cortex"/>
    <property type="evidence" value="ECO:0007669"/>
    <property type="project" value="TreeGrafter"/>
</dbReference>
<keyword evidence="2" id="KW-0677">Repeat</keyword>
<dbReference type="SMART" id="SM00323">
    <property type="entry name" value="RasGAP"/>
    <property type="match status" value="1"/>
</dbReference>
<proteinExistence type="predicted"/>
<dbReference type="Pfam" id="PF00307">
    <property type="entry name" value="CH"/>
    <property type="match status" value="1"/>
</dbReference>
<dbReference type="Pfam" id="PF00397">
    <property type="entry name" value="WW"/>
    <property type="match status" value="1"/>
</dbReference>
<feature type="domain" description="Ras-GAP" evidence="5">
    <location>
        <begin position="1043"/>
        <end position="1279"/>
    </location>
</feature>
<dbReference type="SMART" id="SM00033">
    <property type="entry name" value="CH"/>
    <property type="match status" value="1"/>
</dbReference>
<dbReference type="FunFam" id="1.10.418.10:FF:000013">
    <property type="entry name" value="IQ motif containing GTPase activating protein 1"/>
    <property type="match status" value="1"/>
</dbReference>
<dbReference type="Gene3D" id="1.10.418.10">
    <property type="entry name" value="Calponin-like domain"/>
    <property type="match status" value="1"/>
</dbReference>
<dbReference type="SUPFAM" id="SSF51045">
    <property type="entry name" value="WW domain"/>
    <property type="match status" value="1"/>
</dbReference>
<name>A0A6P4Y798_BRABE</name>
<dbReference type="SMART" id="SM00015">
    <property type="entry name" value="IQ"/>
    <property type="match status" value="4"/>
</dbReference>
<dbReference type="Gene3D" id="1.10.506.10">
    <property type="entry name" value="GTPase Activation - p120gap, domain 1"/>
    <property type="match status" value="1"/>
</dbReference>
<dbReference type="PROSITE" id="PS50021">
    <property type="entry name" value="CH"/>
    <property type="match status" value="1"/>
</dbReference>
<sequence>MEDGDDVDAKRASFSHVGMTEERQSAEEMDEKRQQAMAYEYLCHLQEAKQWMEACIREELPATTELEEGLMNGVVLGKLAHFFAADIVPIKKLYDIDQSRYQAKGLHFRHTDNINHWLRAMEKVGFPKIFYPETTDIYDRKNMPRVIYCIHALSLFLFKLGIAPQIQDLYGKVNFTEEEITAMRKALEKYGIQMPAFSKIGGILANELSEDDAALHAAIIAINDAIEKRVPADTLTALQNPAARMKQVQDHLANSYQEQLHTMKTAKEEKAAAQRSANMNVAEREEVSEADQDIYDRLLTQAEIQGNVNQVNLRAGVDKVNAALDAGDEMALIEALQAPGLGLAAIKKDNATWYLDELSRLRQEKGQEAQPEPETSTESVPETPCISSCISLLLLDKDDIHRSVEQANNAADTRTRRDEAIKAINMAIDSGSSTELMSALKRADAQLPPVEDHGVQLYLAGLTNLKNKKDGDEEEVEGLVYEELNGAVEVLSAISGINRAVEAGDTRVILTALTNPKARVTGVEEHLVDRYTEKLNKAKGAKTMPGSKAAMGTDYLNPADVQACVDQVNQEVQEEHDRIEAIATINDAIEAGDAATTLAALQIPAAKLADVEPRQAVHYQTILMQGKKAKAEETNDDSAVLWLEEIQEGVNTANRQAVEAEKLAVGIASINLAIDDADPAKTLEALKNPDVFLHRVLPECAQQYQASLEQAKVSKLEQGQDSGSPWVEHKTRQGHRYYFNLETMESSWLPPDGFSSSRTHLSREEIQAALNDVTNAHDRQEEFEAHEDDIIKLQAHTRGMLARRRYKERLDYFHQQLPAVVKIQSHYRGYQQKKKYQDRLSVLHGNPWAVVKIQAYAKMWRARRQYRRRLQYFNENVDSVVKLQAFFRSNMARHDYHLLTHSDNPPLSVVRKFVHLLDPNDVDYNEELEVQKLRGQVVQDIRANQELENNLNLMDIKIGLLVKNRITLQDVITHGKKLKKRQQSTSGGTSMPEKGGLKALHKDSRHKLEMYQNLFYLLQTNPVYLAKLIFEMPTGRTTKFMESVILSLYNYAANAREEYLLLKLFKTALQEEINKTINKVDKMMEIVTGNPMVIKMVVTFNRGTRGQSSLREIIQPLVLTIIKDKEMRINSNPIEVYKIWVNTMESKTGETSKLPYDVTTEQALQHPEVRERLEASISQLRNVTDKFLNTITSSADKIPYGMRFMAKVLKDSLHEKFPDATEAEVLKIVGNLLYYRYMNPAIVAPDGFDIIDVNAGVGLSPDQRRNLGSIAKLLQFAASNKIFDGENAHLSSLNDYVAQAHEKFKKFFSAACDVPELEEKFNIDEYSDFTMLNKPVVYMSIKEICDTHKLLIDHQDALAPERQDPLHELLDDLGEAPKLEDLIGEIPLDEKDPNLEVERDKLAKTEVSLTLTNKFEVPEGDDTDMKALYTRTKRLIVDVIRVQPGDNLTDILTTPTTLDQEDEHQRLVKKREAQDEKSQKKGGLSRSQSAHGDNKLPVEAMKRKVLRHLRALEGVGLVSSTDNYQVMINDIAKDIRNQRRYRIRRRQELLKLKETTKALESKSQFYEEQIDYYNQYIKTCLDNLAKKKRRSKFLQGGKEEKPKKAKPPLKYTGARLHEKGVILEIDGLPPNQFKNVLFEIQETEDAGKFEVSAKFMGVAMEKVDLNLQDLLQLQYEGVSVMNMFDKAKVNVNLLIFLLNRKFYGK</sequence>
<dbReference type="InterPro" id="IPR008936">
    <property type="entry name" value="Rho_GTPase_activation_prot"/>
</dbReference>
<dbReference type="GO" id="GO:0051015">
    <property type="term" value="F:actin filament binding"/>
    <property type="evidence" value="ECO:0007669"/>
    <property type="project" value="TreeGrafter"/>
</dbReference>
<protein>
    <submittedName>
        <fullName evidence="9">Ras GTPase-activating-like protein IQGAP1 isoform X1</fullName>
    </submittedName>
</protein>
<dbReference type="InterPro" id="IPR000048">
    <property type="entry name" value="IQ_motif_EF-hand-BS"/>
</dbReference>
<evidence type="ECO:0000256" key="2">
    <source>
        <dbReference type="ARBA" id="ARBA00022737"/>
    </source>
</evidence>
<dbReference type="Pfam" id="PF03836">
    <property type="entry name" value="RasGAP_C"/>
    <property type="match status" value="1"/>
</dbReference>
<evidence type="ECO:0000259" key="6">
    <source>
        <dbReference type="PROSITE" id="PS50020"/>
    </source>
</evidence>
<gene>
    <name evidence="9" type="primary">LOC109466882</name>
</gene>
<dbReference type="PROSITE" id="PS50096">
    <property type="entry name" value="IQ"/>
    <property type="match status" value="4"/>
</dbReference>
<dbReference type="Proteomes" id="UP000515135">
    <property type="component" value="Unplaced"/>
</dbReference>
<dbReference type="GeneID" id="109466882"/>
<dbReference type="InterPro" id="IPR001936">
    <property type="entry name" value="RasGAP_dom"/>
</dbReference>
<dbReference type="SUPFAM" id="SSF143885">
    <property type="entry name" value="RGC domain-like"/>
    <property type="match status" value="1"/>
</dbReference>
<dbReference type="GO" id="GO:0005516">
    <property type="term" value="F:calmodulin binding"/>
    <property type="evidence" value="ECO:0007669"/>
    <property type="project" value="UniProtKB-KW"/>
</dbReference>
<dbReference type="OrthoDB" id="775356at2759"/>
<keyword evidence="1" id="KW-0597">Phosphoprotein</keyword>
<reference evidence="9" key="1">
    <citation type="submission" date="2025-08" db="UniProtKB">
        <authorList>
            <consortium name="RefSeq"/>
        </authorList>
    </citation>
    <scope>IDENTIFICATION</scope>
    <source>
        <tissue evidence="9">Gonad</tissue>
    </source>
</reference>
<evidence type="ECO:0000256" key="3">
    <source>
        <dbReference type="ARBA" id="ARBA00022860"/>
    </source>
</evidence>